<protein>
    <recommendedName>
        <fullName evidence="4">DUF3679 domain-containing protein</fullName>
    </recommendedName>
</protein>
<evidence type="ECO:0000256" key="1">
    <source>
        <dbReference type="SAM" id="MobiDB-lite"/>
    </source>
</evidence>
<keyword evidence="3" id="KW-1185">Reference proteome</keyword>
<evidence type="ECO:0000313" key="2">
    <source>
        <dbReference type="EMBL" id="TVY00503.1"/>
    </source>
</evidence>
<dbReference type="Pfam" id="PF12438">
    <property type="entry name" value="DUF3679"/>
    <property type="match status" value="1"/>
</dbReference>
<dbReference type="InterPro" id="IPR020534">
    <property type="entry name" value="Uncharacterised_YqxA"/>
</dbReference>
<reference evidence="2 3" key="1">
    <citation type="submission" date="2019-07" db="EMBL/GenBank/DDBJ databases">
        <authorList>
            <person name="Kim J."/>
        </authorList>
    </citation>
    <scope>NUCLEOTIDE SEQUENCE [LARGE SCALE GENOMIC DNA]</scope>
    <source>
        <strain evidence="2 3">G13</strain>
    </source>
</reference>
<dbReference type="AlphaFoldDB" id="A0A559JKU6"/>
<feature type="region of interest" description="Disordered" evidence="1">
    <location>
        <begin position="32"/>
        <end position="96"/>
    </location>
</feature>
<dbReference type="RefSeq" id="WP_144701127.1">
    <property type="nucleotide sequence ID" value="NZ_VNJJ01000005.1"/>
</dbReference>
<dbReference type="EMBL" id="VNJJ01000005">
    <property type="protein sequence ID" value="TVY00503.1"/>
    <property type="molecule type" value="Genomic_DNA"/>
</dbReference>
<proteinExistence type="predicted"/>
<sequence>MRRDTFKLLIMALILGFAVLYGMELSSRGIENVKGPWETQDPSLGRSSSSSEEDWTLPPTGKKTDPSSVKKRFPAAGEESPFGEDSEQFGIPRNDREPIVDRVSGKTAEVLHDLSRGGIRFVVSLFDKVLG</sequence>
<accession>A0A559JKU6</accession>
<organism evidence="2 3">
    <name type="scientific">Cohnella terricola</name>
    <dbReference type="NCBI Taxonomy" id="1289167"/>
    <lineage>
        <taxon>Bacteria</taxon>
        <taxon>Bacillati</taxon>
        <taxon>Bacillota</taxon>
        <taxon>Bacilli</taxon>
        <taxon>Bacillales</taxon>
        <taxon>Paenibacillaceae</taxon>
        <taxon>Cohnella</taxon>
    </lineage>
</organism>
<name>A0A559JKU6_9BACL</name>
<dbReference type="Proteomes" id="UP000316330">
    <property type="component" value="Unassembled WGS sequence"/>
</dbReference>
<gene>
    <name evidence="2" type="ORF">FPZ45_10770</name>
</gene>
<dbReference type="OrthoDB" id="2660342at2"/>
<evidence type="ECO:0008006" key="4">
    <source>
        <dbReference type="Google" id="ProtNLM"/>
    </source>
</evidence>
<comment type="caution">
    <text evidence="2">The sequence shown here is derived from an EMBL/GenBank/DDBJ whole genome shotgun (WGS) entry which is preliminary data.</text>
</comment>
<evidence type="ECO:0000313" key="3">
    <source>
        <dbReference type="Proteomes" id="UP000316330"/>
    </source>
</evidence>